<protein>
    <submittedName>
        <fullName evidence="2">Predicted protein</fullName>
    </submittedName>
</protein>
<accession>D6AS78</accession>
<reference evidence="3" key="1">
    <citation type="submission" date="2008-10" db="EMBL/GenBank/DDBJ databases">
        <authorList>
            <person name="Molnar K."/>
        </authorList>
    </citation>
    <scope>NUCLEOTIDE SEQUENCE [LARGE SCALE GENOMIC DNA]</scope>
    <source>
        <strain evidence="3">NRRL 15998</strain>
    </source>
</reference>
<dbReference type="AlphaFoldDB" id="D6AS78"/>
<gene>
    <name evidence="2" type="ORF">SSGG_05438</name>
</gene>
<feature type="region of interest" description="Disordered" evidence="1">
    <location>
        <begin position="1"/>
        <end position="50"/>
    </location>
</feature>
<organism evidence="2 3">
    <name type="scientific">Streptomyces filamentosus NRRL 15998</name>
    <dbReference type="NCBI Taxonomy" id="457431"/>
    <lineage>
        <taxon>Bacteria</taxon>
        <taxon>Bacillati</taxon>
        <taxon>Actinomycetota</taxon>
        <taxon>Actinomycetes</taxon>
        <taxon>Kitasatosporales</taxon>
        <taxon>Streptomycetaceae</taxon>
        <taxon>Streptomyces</taxon>
    </lineage>
</organism>
<proteinExistence type="predicted"/>
<name>D6AS78_STRFL</name>
<dbReference type="EMBL" id="DS999644">
    <property type="protein sequence ID" value="EFE78071.2"/>
    <property type="molecule type" value="Genomic_DNA"/>
</dbReference>
<evidence type="ECO:0000313" key="3">
    <source>
        <dbReference type="Proteomes" id="UP000003986"/>
    </source>
</evidence>
<dbReference type="Proteomes" id="UP000003986">
    <property type="component" value="Unassembled WGS sequence"/>
</dbReference>
<evidence type="ECO:0000256" key="1">
    <source>
        <dbReference type="SAM" id="MobiDB-lite"/>
    </source>
</evidence>
<evidence type="ECO:0000313" key="2">
    <source>
        <dbReference type="EMBL" id="EFE78071.2"/>
    </source>
</evidence>
<reference evidence="3" key="2">
    <citation type="submission" date="2008-12" db="EMBL/GenBank/DDBJ databases">
        <title>Annotation of Streptomyces roseosporus strain NRRL 15998.</title>
        <authorList>
            <consortium name="The Broad Institute Genome Sequencing Platform"/>
            <consortium name="Broad Institute Microbial Sequencing Center"/>
            <person name="Fischbach M."/>
            <person name="Ward D."/>
            <person name="Young S."/>
            <person name="Kodira C.D."/>
            <person name="Zeng Q."/>
            <person name="Koehrsen M."/>
            <person name="Godfrey P."/>
            <person name="Alvarado L."/>
            <person name="Berlin A.M."/>
            <person name="Borenstein D."/>
            <person name="Chen Z."/>
            <person name="Engels R."/>
            <person name="Freedman E."/>
            <person name="Gellesch M."/>
            <person name="Goldberg J."/>
            <person name="Griggs A."/>
            <person name="Gujja S."/>
            <person name="Heiman D.I."/>
            <person name="Hepburn T.A."/>
            <person name="Howarth C."/>
            <person name="Jen D."/>
            <person name="Larson L."/>
            <person name="Lewis B."/>
            <person name="Mehta T."/>
            <person name="Park D."/>
            <person name="Pearson M."/>
            <person name="Roberts A."/>
            <person name="Saif S."/>
            <person name="Shea T.D."/>
            <person name="Shenoy N."/>
            <person name="Sisk P."/>
            <person name="Stolte C."/>
            <person name="Sykes S.N."/>
            <person name="Walk T."/>
            <person name="White J."/>
            <person name="Yandava C."/>
            <person name="Straight P."/>
            <person name="Clardy J."/>
            <person name="Hung D."/>
            <person name="Kolter R."/>
            <person name="Mekalanos J."/>
            <person name="Walker S."/>
            <person name="Walsh C.T."/>
            <person name="Wieland B.L.C."/>
            <person name="Ilzarbe M."/>
            <person name="Galagan J."/>
            <person name="Nusbaum C."/>
            <person name="Birren B."/>
        </authorList>
    </citation>
    <scope>NUCLEOTIDE SEQUENCE [LARGE SCALE GENOMIC DNA]</scope>
    <source>
        <strain evidence="3">NRRL 15998</strain>
    </source>
</reference>
<sequence length="50" mass="5109">MPERRHPSRRPASDPGVPYAAAVPLSPGTAVVRGAPSPAPMPMTADAETS</sequence>